<reference evidence="2" key="1">
    <citation type="journal article" date="2023" name="Front. Plant Sci.">
        <title>Chromosomal-level genome assembly of Melastoma candidum provides insights into trichome evolution.</title>
        <authorList>
            <person name="Zhong Y."/>
            <person name="Wu W."/>
            <person name="Sun C."/>
            <person name="Zou P."/>
            <person name="Liu Y."/>
            <person name="Dai S."/>
            <person name="Zhou R."/>
        </authorList>
    </citation>
    <scope>NUCLEOTIDE SEQUENCE [LARGE SCALE GENOMIC DNA]</scope>
</reference>
<dbReference type="EMBL" id="CM042884">
    <property type="protein sequence ID" value="KAI4371325.1"/>
    <property type="molecule type" value="Genomic_DNA"/>
</dbReference>
<name>A0ACB9QXF7_9MYRT</name>
<protein>
    <submittedName>
        <fullName evidence="1">Uncharacterized protein</fullName>
    </submittedName>
</protein>
<evidence type="ECO:0000313" key="1">
    <source>
        <dbReference type="EMBL" id="KAI4371325.1"/>
    </source>
</evidence>
<comment type="caution">
    <text evidence="1">The sequence shown here is derived from an EMBL/GenBank/DDBJ whole genome shotgun (WGS) entry which is preliminary data.</text>
</comment>
<evidence type="ECO:0000313" key="2">
    <source>
        <dbReference type="Proteomes" id="UP001057402"/>
    </source>
</evidence>
<keyword evidence="2" id="KW-1185">Reference proteome</keyword>
<accession>A0ACB9QXF7</accession>
<sequence length="244" mass="25231">MAVQAFLFLAFSAILLLGGTHATTFTFTNNCPYTIWPGTLTGSGSSQLSSTGFELAPRANSSVSANAPWSGRFWARTGCSTDASGKFSCATADCASGVVACNGAGAIPPASLAEFTLATGGGLDFFDVSLVDGYNLPLSIIPQGGKSGCRSSSCPGNINKVCPPDFAVKDQSGKVIACQSACEALGSPQYCCTGAYGSPQTCHPTSYSQIFKMQCPQAYSYAYDDRTSTFTCGGSPNYLITFCP</sequence>
<proteinExistence type="predicted"/>
<gene>
    <name evidence="1" type="ORF">MLD38_019573</name>
</gene>
<organism evidence="1 2">
    <name type="scientific">Melastoma candidum</name>
    <dbReference type="NCBI Taxonomy" id="119954"/>
    <lineage>
        <taxon>Eukaryota</taxon>
        <taxon>Viridiplantae</taxon>
        <taxon>Streptophyta</taxon>
        <taxon>Embryophyta</taxon>
        <taxon>Tracheophyta</taxon>
        <taxon>Spermatophyta</taxon>
        <taxon>Magnoliopsida</taxon>
        <taxon>eudicotyledons</taxon>
        <taxon>Gunneridae</taxon>
        <taxon>Pentapetalae</taxon>
        <taxon>rosids</taxon>
        <taxon>malvids</taxon>
        <taxon>Myrtales</taxon>
        <taxon>Melastomataceae</taxon>
        <taxon>Melastomatoideae</taxon>
        <taxon>Melastomateae</taxon>
        <taxon>Melastoma</taxon>
    </lineage>
</organism>
<dbReference type="Proteomes" id="UP001057402">
    <property type="component" value="Chromosome 5"/>
</dbReference>